<proteinExistence type="predicted"/>
<protein>
    <submittedName>
        <fullName evidence="2">PTS sugar transporter subunit IIA</fullName>
    </submittedName>
</protein>
<dbReference type="AlphaFoldDB" id="A0AAW6U0H9"/>
<reference evidence="2" key="1">
    <citation type="submission" date="2023-05" db="EMBL/GenBank/DDBJ databases">
        <title>Anaerotaeda fermentans gen. nov., sp. nov., a novel anaerobic planctomycete of the new family within the order Sedimentisphaerales isolated from Taman Peninsula, Russia.</title>
        <authorList>
            <person name="Khomyakova M.A."/>
            <person name="Merkel A.Y."/>
            <person name="Slobodkin A.I."/>
        </authorList>
    </citation>
    <scope>NUCLEOTIDE SEQUENCE</scope>
    <source>
        <strain evidence="2">M17dextr</strain>
    </source>
</reference>
<dbReference type="PROSITE" id="PS51094">
    <property type="entry name" value="PTS_EIIA_TYPE_2"/>
    <property type="match status" value="1"/>
</dbReference>
<dbReference type="InterPro" id="IPR002178">
    <property type="entry name" value="PTS_EIIA_type-2_dom"/>
</dbReference>
<dbReference type="SUPFAM" id="SSF55804">
    <property type="entry name" value="Phoshotransferase/anion transport protein"/>
    <property type="match status" value="1"/>
</dbReference>
<dbReference type="Proteomes" id="UP001431776">
    <property type="component" value="Unassembled WGS sequence"/>
</dbReference>
<evidence type="ECO:0000259" key="1">
    <source>
        <dbReference type="PROSITE" id="PS51094"/>
    </source>
</evidence>
<dbReference type="GO" id="GO:0003677">
    <property type="term" value="F:DNA binding"/>
    <property type="evidence" value="ECO:0007669"/>
    <property type="project" value="InterPro"/>
</dbReference>
<name>A0AAW6U0H9_9BACT</name>
<keyword evidence="2" id="KW-0762">Sugar transport</keyword>
<dbReference type="SUPFAM" id="SSF46955">
    <property type="entry name" value="Putative DNA-binding domain"/>
    <property type="match status" value="1"/>
</dbReference>
<evidence type="ECO:0000313" key="2">
    <source>
        <dbReference type="EMBL" id="MDI6451367.1"/>
    </source>
</evidence>
<dbReference type="InterPro" id="IPR009061">
    <property type="entry name" value="DNA-bd_dom_put_sf"/>
</dbReference>
<comment type="caution">
    <text evidence="2">The sequence shown here is derived from an EMBL/GenBank/DDBJ whole genome shotgun (WGS) entry which is preliminary data.</text>
</comment>
<dbReference type="InterPro" id="IPR016152">
    <property type="entry name" value="PTrfase/Anion_transptr"/>
</dbReference>
<dbReference type="GO" id="GO:0030295">
    <property type="term" value="F:protein kinase activator activity"/>
    <property type="evidence" value="ECO:0007669"/>
    <property type="project" value="TreeGrafter"/>
</dbReference>
<accession>A0AAW6U0H9</accession>
<keyword evidence="2" id="KW-0813">Transport</keyword>
<dbReference type="CDD" id="cd00211">
    <property type="entry name" value="PTS_IIA_fru"/>
    <property type="match status" value="1"/>
</dbReference>
<gene>
    <name evidence="2" type="ORF">QJ522_20060</name>
</gene>
<dbReference type="InterPro" id="IPR010093">
    <property type="entry name" value="SinI_DNA-bd"/>
</dbReference>
<dbReference type="PANTHER" id="PTHR47738">
    <property type="entry name" value="PTS SYSTEM FRUCTOSE-LIKE EIIA COMPONENT-RELATED"/>
    <property type="match status" value="1"/>
</dbReference>
<dbReference type="PANTHER" id="PTHR47738:SF1">
    <property type="entry name" value="NITROGEN REGULATORY PROTEIN"/>
    <property type="match status" value="1"/>
</dbReference>
<evidence type="ECO:0000313" key="3">
    <source>
        <dbReference type="Proteomes" id="UP001431776"/>
    </source>
</evidence>
<sequence>MPYRSMTVKELARMLGADARRLERMAQRGEIPCQKVGGELRFNRAEITEWLQQNMGSMTGNHLAEVDAGMTAERQKPQSEALVRPLLRPEAVTAQLNSRGKNSLLRELVALAGRTGLVYDDQALLEALMAREEMCSTAIDGGIAIPHPRRPLPYEIADSVLVVAKAGGGVVFGAPDGKLTDLFFLTASQDDVHHLHILARLCRMFHDDGWVERLRACQMSDEMIDLLIEREAEVIAQSA</sequence>
<dbReference type="NCBIfam" id="TIGR01764">
    <property type="entry name" value="excise"/>
    <property type="match status" value="1"/>
</dbReference>
<dbReference type="Gene3D" id="3.40.930.10">
    <property type="entry name" value="Mannitol-specific EII, Chain A"/>
    <property type="match status" value="1"/>
</dbReference>
<organism evidence="2 3">
    <name type="scientific">Anaerobaca lacustris</name>
    <dbReference type="NCBI Taxonomy" id="3044600"/>
    <lineage>
        <taxon>Bacteria</taxon>
        <taxon>Pseudomonadati</taxon>
        <taxon>Planctomycetota</taxon>
        <taxon>Phycisphaerae</taxon>
        <taxon>Sedimentisphaerales</taxon>
        <taxon>Anaerobacaceae</taxon>
        <taxon>Anaerobaca</taxon>
    </lineage>
</organism>
<dbReference type="RefSeq" id="WP_349246774.1">
    <property type="nucleotide sequence ID" value="NZ_JASCXX010000034.1"/>
</dbReference>
<keyword evidence="3" id="KW-1185">Reference proteome</keyword>
<dbReference type="InterPro" id="IPR041657">
    <property type="entry name" value="HTH_17"/>
</dbReference>
<dbReference type="EMBL" id="JASCXX010000034">
    <property type="protein sequence ID" value="MDI6451367.1"/>
    <property type="molecule type" value="Genomic_DNA"/>
</dbReference>
<feature type="domain" description="PTS EIIA type-2" evidence="1">
    <location>
        <begin position="85"/>
        <end position="230"/>
    </location>
</feature>
<dbReference type="InterPro" id="IPR051541">
    <property type="entry name" value="PTS_SugarTrans_NitroReg"/>
</dbReference>
<dbReference type="Pfam" id="PF00359">
    <property type="entry name" value="PTS_EIIA_2"/>
    <property type="match status" value="1"/>
</dbReference>
<dbReference type="Pfam" id="PF12728">
    <property type="entry name" value="HTH_17"/>
    <property type="match status" value="1"/>
</dbReference>